<organism evidence="3">
    <name type="scientific">Musca domestica</name>
    <name type="common">House fly</name>
    <dbReference type="NCBI Taxonomy" id="7370"/>
    <lineage>
        <taxon>Eukaryota</taxon>
        <taxon>Metazoa</taxon>
        <taxon>Ecdysozoa</taxon>
        <taxon>Arthropoda</taxon>
        <taxon>Hexapoda</taxon>
        <taxon>Insecta</taxon>
        <taxon>Pterygota</taxon>
        <taxon>Neoptera</taxon>
        <taxon>Endopterygota</taxon>
        <taxon>Diptera</taxon>
        <taxon>Brachycera</taxon>
        <taxon>Muscomorpha</taxon>
        <taxon>Muscoidea</taxon>
        <taxon>Muscidae</taxon>
        <taxon>Musca</taxon>
    </lineage>
</organism>
<dbReference type="InterPro" id="IPR013783">
    <property type="entry name" value="Ig-like_fold"/>
</dbReference>
<dbReference type="GO" id="GO:0048731">
    <property type="term" value="P:system development"/>
    <property type="evidence" value="ECO:0007669"/>
    <property type="project" value="UniProtKB-ARBA"/>
</dbReference>
<dbReference type="InterPro" id="IPR008967">
    <property type="entry name" value="p53-like_TF_DNA-bd_sf"/>
</dbReference>
<dbReference type="InterPro" id="IPR032397">
    <property type="entry name" value="RHD_dimer"/>
</dbReference>
<dbReference type="InterPro" id="IPR033926">
    <property type="entry name" value="IPT_NFkappaB"/>
</dbReference>
<sequence length="656" mass="72959">MEPNDAMDTGYQPEQGDSAIINDLLQMLGNNEIPATENQTIADTRPVASPGSMSSSSASSSPTYTSLSQRSPQPNVIEGNPYIRIVEQPHPKGLRFRYICEGRSAGSIPGINSTPDNKTYPTIEIVGYTGNVKIIVSCVTADEPYRPHPHNLVGKEGCDRGVCTMRLKGPPMRAVFSNLGIQCVKKKEIKSSLEERERINVDPFKTKFAHMDQPSSIDLNIVRLCFQAFIPVGSQKYYKLKPVVTEPIYDKKSINELVICRLCSCSAKASGGDTIFLLCEKLPKDDIKIRFYEEKDGKVIWEDYGEFQQTDIHKQTAIAFKTPRYHNTEIEKRAQVFIQLVRFSSEPVANGQTPTFSQVSDPLHFEFYPDPDQFKRKRLRTGGNPMRILQEIQQYDKMHNNNSNSNISINTTWNIPPASLSPASTQGTVPEIKNEPFLSPNYCGTYRTPYQMSPSPQPASPMNRNSMTPSPGLMKTPSADSQTQMCNSYNQIQINGNTNYAPSNANNNDNNNPFLNGNKDFSNINQLNTLSTSPSTNPFYNPTSGGSITPLYPNANNNGNLCTTSQFPNLANITTLPNNISTSSSSAVSNLNIVGNHQFHYQYQDFQQQTHVQQSPQINDTNDAVVSLNTLLQIDSDNFVNINSEELRLSNLSIST</sequence>
<dbReference type="PRINTS" id="PR00057">
    <property type="entry name" value="NFKBTNSCPFCT"/>
</dbReference>
<feature type="domain" description="RHD" evidence="2">
    <location>
        <begin position="78"/>
        <end position="255"/>
    </location>
</feature>
<dbReference type="PROSITE" id="PS50254">
    <property type="entry name" value="REL_2"/>
    <property type="match status" value="1"/>
</dbReference>
<reference evidence="3" key="1">
    <citation type="submission" date="2012-08" db="EMBL/GenBank/DDBJ databases">
        <title>Transcriptome of adult Musca domestica launches a platform for comparative house fly gene expression and characterization of differential gene expression among resistant and susceptible house flies.</title>
        <authorList>
            <person name="Liu N."/>
            <person name="Zhang L."/>
            <person name="Li M."/>
            <person name="Reid W."/>
        </authorList>
    </citation>
    <scope>NUCLEOTIDE SEQUENCE</scope>
    <source>
        <strain evidence="3">ALHF</strain>
        <tissue evidence="3">Whole body</tissue>
    </source>
</reference>
<dbReference type="GO" id="GO:0045087">
    <property type="term" value="P:innate immune response"/>
    <property type="evidence" value="ECO:0007669"/>
    <property type="project" value="TreeGrafter"/>
</dbReference>
<dbReference type="InterPro" id="IPR037059">
    <property type="entry name" value="RHD_DNA_bind_dom_sf"/>
</dbReference>
<dbReference type="InterPro" id="IPR000451">
    <property type="entry name" value="NFkB/Dor"/>
</dbReference>
<proteinExistence type="evidence at transcript level"/>
<protein>
    <submittedName>
        <fullName evidence="3">Rel-like protein</fullName>
    </submittedName>
</protein>
<dbReference type="SUPFAM" id="SSF81296">
    <property type="entry name" value="E set domains"/>
    <property type="match status" value="1"/>
</dbReference>
<dbReference type="EMBL" id="KA646357">
    <property type="protein sequence ID" value="AFP60986.1"/>
    <property type="molecule type" value="mRNA"/>
</dbReference>
<dbReference type="GO" id="GO:0034097">
    <property type="term" value="P:response to cytokine"/>
    <property type="evidence" value="ECO:0007669"/>
    <property type="project" value="TreeGrafter"/>
</dbReference>
<dbReference type="GO" id="GO:0005634">
    <property type="term" value="C:nucleus"/>
    <property type="evidence" value="ECO:0007669"/>
    <property type="project" value="TreeGrafter"/>
</dbReference>
<dbReference type="VEuPathDB" id="VectorBase:MDOA009516"/>
<dbReference type="GO" id="GO:0033554">
    <property type="term" value="P:cellular response to stress"/>
    <property type="evidence" value="ECO:0007669"/>
    <property type="project" value="TreeGrafter"/>
</dbReference>
<feature type="region of interest" description="Disordered" evidence="1">
    <location>
        <begin position="34"/>
        <end position="76"/>
    </location>
</feature>
<evidence type="ECO:0000313" key="3">
    <source>
        <dbReference type="EMBL" id="AFP60986.1"/>
    </source>
</evidence>
<evidence type="ECO:0000259" key="2">
    <source>
        <dbReference type="PROSITE" id="PS50254"/>
    </source>
</evidence>
<dbReference type="VEuPathDB" id="VectorBase:MDOMA2_000099"/>
<dbReference type="GO" id="GO:0000981">
    <property type="term" value="F:DNA-binding transcription factor activity, RNA polymerase II-specific"/>
    <property type="evidence" value="ECO:0007669"/>
    <property type="project" value="TreeGrafter"/>
</dbReference>
<dbReference type="CDD" id="cd01177">
    <property type="entry name" value="IPT_NFkappaB"/>
    <property type="match status" value="1"/>
</dbReference>
<dbReference type="GO" id="GO:0048468">
    <property type="term" value="P:cell development"/>
    <property type="evidence" value="ECO:0007669"/>
    <property type="project" value="UniProtKB-ARBA"/>
</dbReference>
<feature type="region of interest" description="Disordered" evidence="1">
    <location>
        <begin position="452"/>
        <end position="482"/>
    </location>
</feature>
<dbReference type="Gene3D" id="2.60.40.340">
    <property type="entry name" value="Rel homology domain (RHD), DNA-binding domain"/>
    <property type="match status" value="1"/>
</dbReference>
<dbReference type="InterPro" id="IPR030492">
    <property type="entry name" value="RHD_CS"/>
</dbReference>
<dbReference type="GO" id="GO:0005737">
    <property type="term" value="C:cytoplasm"/>
    <property type="evidence" value="ECO:0007669"/>
    <property type="project" value="InterPro"/>
</dbReference>
<dbReference type="GO" id="GO:0045944">
    <property type="term" value="P:positive regulation of transcription by RNA polymerase II"/>
    <property type="evidence" value="ECO:0007669"/>
    <property type="project" value="TreeGrafter"/>
</dbReference>
<dbReference type="GO" id="GO:0000978">
    <property type="term" value="F:RNA polymerase II cis-regulatory region sequence-specific DNA binding"/>
    <property type="evidence" value="ECO:0007669"/>
    <property type="project" value="TreeGrafter"/>
</dbReference>
<dbReference type="PROSITE" id="PS01204">
    <property type="entry name" value="REL_1"/>
    <property type="match status" value="1"/>
</dbReference>
<feature type="compositionally biased region" description="Low complexity" evidence="1">
    <location>
        <begin position="49"/>
        <end position="71"/>
    </location>
</feature>
<dbReference type="AlphaFoldDB" id="T1PC57"/>
<name>T1PC57_MUSDO</name>
<accession>T1PC57</accession>
<dbReference type="InterPro" id="IPR011539">
    <property type="entry name" value="RHD_DNA_bind_dom"/>
</dbReference>
<dbReference type="GO" id="GO:0007249">
    <property type="term" value="P:canonical NF-kappaB signal transduction"/>
    <property type="evidence" value="ECO:0007669"/>
    <property type="project" value="TreeGrafter"/>
</dbReference>
<dbReference type="Pfam" id="PF16179">
    <property type="entry name" value="RHD_dimer"/>
    <property type="match status" value="1"/>
</dbReference>
<dbReference type="InterPro" id="IPR014756">
    <property type="entry name" value="Ig_E-set"/>
</dbReference>
<evidence type="ECO:0000256" key="1">
    <source>
        <dbReference type="SAM" id="MobiDB-lite"/>
    </source>
</evidence>
<dbReference type="Gene3D" id="2.60.40.10">
    <property type="entry name" value="Immunoglobulins"/>
    <property type="match status" value="1"/>
</dbReference>
<dbReference type="SMART" id="SM00429">
    <property type="entry name" value="IPT"/>
    <property type="match status" value="1"/>
</dbReference>
<dbReference type="GO" id="GO:0038061">
    <property type="term" value="P:non-canonical NF-kappaB signal transduction"/>
    <property type="evidence" value="ECO:0007669"/>
    <property type="project" value="TreeGrafter"/>
</dbReference>
<dbReference type="PANTHER" id="PTHR24169">
    <property type="entry name" value="NUCLEAR FACTOR NF-KAPPA-B PROTEIN"/>
    <property type="match status" value="1"/>
</dbReference>
<dbReference type="VEuPathDB" id="VectorBase:MDOA012390"/>
<dbReference type="InterPro" id="IPR002909">
    <property type="entry name" value="IPT_dom"/>
</dbReference>
<dbReference type="SUPFAM" id="SSF49417">
    <property type="entry name" value="p53-like transcription factors"/>
    <property type="match status" value="1"/>
</dbReference>
<dbReference type="PANTHER" id="PTHR24169:SF25">
    <property type="entry name" value="DORSAL-RELATED IMMUNITY FACTOR DIF-RELATED"/>
    <property type="match status" value="1"/>
</dbReference>
<dbReference type="Pfam" id="PF00554">
    <property type="entry name" value="RHD_DNA_bind"/>
    <property type="match status" value="1"/>
</dbReference>